<evidence type="ECO:0000256" key="1">
    <source>
        <dbReference type="SAM" id="Phobius"/>
    </source>
</evidence>
<name>M0QGN2_9ACTN</name>
<keyword evidence="1" id="KW-0812">Transmembrane</keyword>
<dbReference type="NCBIfam" id="NF041390">
    <property type="entry name" value="TadE_Rv3655c"/>
    <property type="match status" value="1"/>
</dbReference>
<protein>
    <recommendedName>
        <fullName evidence="4">Pilus assembly protein TadE</fullName>
    </recommendedName>
</protein>
<feature type="transmembrane region" description="Helical" evidence="1">
    <location>
        <begin position="21"/>
        <end position="47"/>
    </location>
</feature>
<evidence type="ECO:0000313" key="2">
    <source>
        <dbReference type="EMBL" id="GAC67604.1"/>
    </source>
</evidence>
<dbReference type="RefSeq" id="WP_007618940.1">
    <property type="nucleotide sequence ID" value="NZ_BANX01000008.1"/>
</dbReference>
<evidence type="ECO:0000313" key="3">
    <source>
        <dbReference type="Proteomes" id="UP000011666"/>
    </source>
</evidence>
<gene>
    <name evidence="2" type="ORF">GS4_08_01890</name>
</gene>
<dbReference type="InterPro" id="IPR049790">
    <property type="entry name" value="Rv3655c/TadE"/>
</dbReference>
<dbReference type="Proteomes" id="UP000011666">
    <property type="component" value="Unassembled WGS sequence"/>
</dbReference>
<dbReference type="AlphaFoldDB" id="M0QGN2"/>
<accession>M0QGN2</accession>
<organism evidence="2 3">
    <name type="scientific">Gordonia soli NBRC 108243</name>
    <dbReference type="NCBI Taxonomy" id="1223545"/>
    <lineage>
        <taxon>Bacteria</taxon>
        <taxon>Bacillati</taxon>
        <taxon>Actinomycetota</taxon>
        <taxon>Actinomycetes</taxon>
        <taxon>Mycobacteriales</taxon>
        <taxon>Gordoniaceae</taxon>
        <taxon>Gordonia</taxon>
    </lineage>
</organism>
<reference evidence="2 3" key="1">
    <citation type="submission" date="2013-01" db="EMBL/GenBank/DDBJ databases">
        <title>Whole genome shotgun sequence of Gordonia soli NBRC 108243.</title>
        <authorList>
            <person name="Isaki-Nakamura S."/>
            <person name="Hosoyama A."/>
            <person name="Tsuchikane K."/>
            <person name="Ando Y."/>
            <person name="Baba S."/>
            <person name="Ohji S."/>
            <person name="Hamada M."/>
            <person name="Tamura T."/>
            <person name="Yamazoe A."/>
            <person name="Yamazaki S."/>
            <person name="Fujita N."/>
        </authorList>
    </citation>
    <scope>NUCLEOTIDE SEQUENCE [LARGE SCALE GENOMIC DNA]</scope>
    <source>
        <strain evidence="2 3">NBRC 108243</strain>
    </source>
</reference>
<dbReference type="STRING" id="1223545.GS4_08_01890"/>
<dbReference type="EMBL" id="BANX01000008">
    <property type="protein sequence ID" value="GAC67604.1"/>
    <property type="molecule type" value="Genomic_DNA"/>
</dbReference>
<proteinExistence type="predicted"/>
<dbReference type="eggNOG" id="ENOG5033A2X">
    <property type="taxonomic scope" value="Bacteria"/>
</dbReference>
<keyword evidence="3" id="KW-1185">Reference proteome</keyword>
<keyword evidence="1" id="KW-0472">Membrane</keyword>
<evidence type="ECO:0008006" key="4">
    <source>
        <dbReference type="Google" id="ProtNLM"/>
    </source>
</evidence>
<keyword evidence="1" id="KW-1133">Transmembrane helix</keyword>
<dbReference type="OrthoDB" id="4481209at2"/>
<comment type="caution">
    <text evidence="2">The sequence shown here is derived from an EMBL/GenBank/DDBJ whole genome shotgun (WGS) entry which is preliminary data.</text>
</comment>
<sequence>MSRRVARCVPLARLARDDRGMVTVEAAFAIAAIVSVIVLAVGVLGAVTSQIRCTDAAREVARLSASGDAGAESAGRRMVGDHASISVQRSDDRVTVEVSVDVPLVPMMEVSARAVAAVEPDGEGQVRFAPGVRPSG</sequence>